<dbReference type="GeneID" id="300575878"/>
<dbReference type="RefSeq" id="XP_073560063.1">
    <property type="nucleotide sequence ID" value="XM_073701428.1"/>
</dbReference>
<name>A0ABY2H6C7_9HYPO</name>
<evidence type="ECO:0000313" key="2">
    <source>
        <dbReference type="EMBL" id="TFB03862.1"/>
    </source>
</evidence>
<dbReference type="EMBL" id="PPTA01000004">
    <property type="protein sequence ID" value="TFB03862.1"/>
    <property type="molecule type" value="Genomic_DNA"/>
</dbReference>
<proteinExistence type="predicted"/>
<keyword evidence="3" id="KW-1185">Reference proteome</keyword>
<feature type="compositionally biased region" description="Low complexity" evidence="1">
    <location>
        <begin position="17"/>
        <end position="28"/>
    </location>
</feature>
<comment type="caution">
    <text evidence="2">The sequence shown here is derived from an EMBL/GenBank/DDBJ whole genome shotgun (WGS) entry which is preliminary data.</text>
</comment>
<reference evidence="2 3" key="1">
    <citation type="submission" date="2018-01" db="EMBL/GenBank/DDBJ databases">
        <title>Genome characterization of the sugarcane-associated fungus Trichoderma ghanense CCMA-1212 and their application in lignocelulose bioconversion.</title>
        <authorList>
            <person name="Steindorff A.S."/>
            <person name="Mendes T.D."/>
            <person name="Vilela E.S.D."/>
            <person name="Rodrigues D.S."/>
            <person name="Formighieri E.F."/>
            <person name="Melo I.S."/>
            <person name="Favaro L.C.L."/>
        </authorList>
    </citation>
    <scope>NUCLEOTIDE SEQUENCE [LARGE SCALE GENOMIC DNA]</scope>
    <source>
        <strain evidence="2 3">CCMA-1212</strain>
    </source>
</reference>
<accession>A0ABY2H6C7</accession>
<evidence type="ECO:0000313" key="3">
    <source>
        <dbReference type="Proteomes" id="UP001642720"/>
    </source>
</evidence>
<protein>
    <submittedName>
        <fullName evidence="2">Uncharacterized protein</fullName>
    </submittedName>
</protein>
<feature type="region of interest" description="Disordered" evidence="1">
    <location>
        <begin position="17"/>
        <end position="62"/>
    </location>
</feature>
<feature type="region of interest" description="Disordered" evidence="1">
    <location>
        <begin position="107"/>
        <end position="146"/>
    </location>
</feature>
<sequence length="146" mass="16211">MPSWNQQLLDGADYLQARALPAPSSSPSVTQRRPKLPDMRRPASDLVPLIDGSEQGRRNERAQATALDLARASAPGLWTTFFFSSMGFPLVRLPEPGWIPLGRFREAQRRRDKRAPHSVQRQRDILSTLLDSPADASPALSASRDP</sequence>
<dbReference type="Proteomes" id="UP001642720">
    <property type="component" value="Unassembled WGS sequence"/>
</dbReference>
<evidence type="ECO:0000256" key="1">
    <source>
        <dbReference type="SAM" id="MobiDB-lite"/>
    </source>
</evidence>
<feature type="compositionally biased region" description="Low complexity" evidence="1">
    <location>
        <begin position="129"/>
        <end position="146"/>
    </location>
</feature>
<gene>
    <name evidence="2" type="ORF">CCMA1212_004110</name>
</gene>
<organism evidence="2 3">
    <name type="scientific">Trichoderma ghanense</name>
    <dbReference type="NCBI Taxonomy" id="65468"/>
    <lineage>
        <taxon>Eukaryota</taxon>
        <taxon>Fungi</taxon>
        <taxon>Dikarya</taxon>
        <taxon>Ascomycota</taxon>
        <taxon>Pezizomycotina</taxon>
        <taxon>Sordariomycetes</taxon>
        <taxon>Hypocreomycetidae</taxon>
        <taxon>Hypocreales</taxon>
        <taxon>Hypocreaceae</taxon>
        <taxon>Trichoderma</taxon>
    </lineage>
</organism>